<dbReference type="PROSITE" id="PS50931">
    <property type="entry name" value="HTH_LYSR"/>
    <property type="match status" value="1"/>
</dbReference>
<evidence type="ECO:0000313" key="6">
    <source>
        <dbReference type="EMBL" id="MDF3836631.1"/>
    </source>
</evidence>
<dbReference type="InterPro" id="IPR036388">
    <property type="entry name" value="WH-like_DNA-bd_sf"/>
</dbReference>
<name>A0ABT6AVH3_9BURK</name>
<dbReference type="PANTHER" id="PTHR30537">
    <property type="entry name" value="HTH-TYPE TRANSCRIPTIONAL REGULATOR"/>
    <property type="match status" value="1"/>
</dbReference>
<evidence type="ECO:0000313" key="7">
    <source>
        <dbReference type="Proteomes" id="UP001216674"/>
    </source>
</evidence>
<dbReference type="SUPFAM" id="SSF46785">
    <property type="entry name" value="Winged helix' DNA-binding domain"/>
    <property type="match status" value="1"/>
</dbReference>
<reference evidence="6 7" key="1">
    <citation type="submission" date="2023-03" db="EMBL/GenBank/DDBJ databases">
        <title>Draft assemblies of triclosan tolerant bacteria isolated from returned activated sludge.</title>
        <authorList>
            <person name="Van Hamelsveld S."/>
        </authorList>
    </citation>
    <scope>NUCLEOTIDE SEQUENCE [LARGE SCALE GENOMIC DNA]</scope>
    <source>
        <strain evidence="6 7">GW210010_S58</strain>
    </source>
</reference>
<dbReference type="InterPro" id="IPR005119">
    <property type="entry name" value="LysR_subst-bd"/>
</dbReference>
<evidence type="ECO:0000256" key="2">
    <source>
        <dbReference type="ARBA" id="ARBA00023015"/>
    </source>
</evidence>
<organism evidence="6 7">
    <name type="scientific">Cupriavidus basilensis</name>
    <dbReference type="NCBI Taxonomy" id="68895"/>
    <lineage>
        <taxon>Bacteria</taxon>
        <taxon>Pseudomonadati</taxon>
        <taxon>Pseudomonadota</taxon>
        <taxon>Betaproteobacteria</taxon>
        <taxon>Burkholderiales</taxon>
        <taxon>Burkholderiaceae</taxon>
        <taxon>Cupriavidus</taxon>
    </lineage>
</organism>
<keyword evidence="7" id="KW-1185">Reference proteome</keyword>
<dbReference type="PANTHER" id="PTHR30537:SF5">
    <property type="entry name" value="HTH-TYPE TRANSCRIPTIONAL ACTIVATOR TTDR-RELATED"/>
    <property type="match status" value="1"/>
</dbReference>
<evidence type="ECO:0000259" key="5">
    <source>
        <dbReference type="PROSITE" id="PS50931"/>
    </source>
</evidence>
<keyword evidence="2" id="KW-0805">Transcription regulation</keyword>
<sequence length="302" mass="33435">MPHDINDLRFFVTITESGSLAEAARRLDVTPSAVSQRLQQLELHLGTQLAHRSTRRFSLTEEGELFHAGAVALLADLGALVDTVRERSGDVAGTLHVCGPLGFGRHYLAGAIADFHTQHPKLMVSLTLSDVVSAAQANRFDLIVHIGSLLDSSMVAYPIAPNSRLVCASPRYLARRTAPREPKELAQHDCIVLRENHEDVTLWRFRKRRTEAAVRVPAILSTNDGEVAREWALEGKGVIVRSEWDVAESLASGRLVRLLPDWRLPDADVVALIASRAGLSARVKLFLSFLQARFKPQPPWRQ</sequence>
<dbReference type="CDD" id="cd08479">
    <property type="entry name" value="PBP2_CrgA_like_9"/>
    <property type="match status" value="1"/>
</dbReference>
<dbReference type="InterPro" id="IPR036390">
    <property type="entry name" value="WH_DNA-bd_sf"/>
</dbReference>
<dbReference type="Pfam" id="PF03466">
    <property type="entry name" value="LysR_substrate"/>
    <property type="match status" value="1"/>
</dbReference>
<accession>A0ABT6AVH3</accession>
<evidence type="ECO:0000256" key="4">
    <source>
        <dbReference type="ARBA" id="ARBA00023163"/>
    </source>
</evidence>
<dbReference type="Pfam" id="PF00126">
    <property type="entry name" value="HTH_1"/>
    <property type="match status" value="1"/>
</dbReference>
<protein>
    <submittedName>
        <fullName evidence="6">LysR family transcriptional regulator</fullName>
    </submittedName>
</protein>
<dbReference type="EMBL" id="JARJLM010000447">
    <property type="protein sequence ID" value="MDF3836631.1"/>
    <property type="molecule type" value="Genomic_DNA"/>
</dbReference>
<dbReference type="SUPFAM" id="SSF53850">
    <property type="entry name" value="Periplasmic binding protein-like II"/>
    <property type="match status" value="1"/>
</dbReference>
<dbReference type="Gene3D" id="1.10.10.10">
    <property type="entry name" value="Winged helix-like DNA-binding domain superfamily/Winged helix DNA-binding domain"/>
    <property type="match status" value="1"/>
</dbReference>
<keyword evidence="4" id="KW-0804">Transcription</keyword>
<dbReference type="RefSeq" id="WP_276267038.1">
    <property type="nucleotide sequence ID" value="NZ_JARJLM010000447.1"/>
</dbReference>
<keyword evidence="3" id="KW-0238">DNA-binding</keyword>
<feature type="domain" description="HTH lysR-type" evidence="5">
    <location>
        <begin position="3"/>
        <end position="60"/>
    </location>
</feature>
<gene>
    <name evidence="6" type="ORF">P3W85_27280</name>
</gene>
<evidence type="ECO:0000256" key="3">
    <source>
        <dbReference type="ARBA" id="ARBA00023125"/>
    </source>
</evidence>
<comment type="similarity">
    <text evidence="1">Belongs to the LysR transcriptional regulatory family.</text>
</comment>
<evidence type="ECO:0000256" key="1">
    <source>
        <dbReference type="ARBA" id="ARBA00009437"/>
    </source>
</evidence>
<dbReference type="InterPro" id="IPR000847">
    <property type="entry name" value="LysR_HTH_N"/>
</dbReference>
<dbReference type="InterPro" id="IPR058163">
    <property type="entry name" value="LysR-type_TF_proteobact-type"/>
</dbReference>
<dbReference type="Proteomes" id="UP001216674">
    <property type="component" value="Unassembled WGS sequence"/>
</dbReference>
<dbReference type="Gene3D" id="3.40.190.290">
    <property type="match status" value="1"/>
</dbReference>
<comment type="caution">
    <text evidence="6">The sequence shown here is derived from an EMBL/GenBank/DDBJ whole genome shotgun (WGS) entry which is preliminary data.</text>
</comment>
<proteinExistence type="inferred from homology"/>